<name>A0A952FQ25_9PROT</name>
<evidence type="ECO:0000313" key="2">
    <source>
        <dbReference type="EMBL" id="MBW8726614.1"/>
    </source>
</evidence>
<feature type="compositionally biased region" description="Low complexity" evidence="1">
    <location>
        <begin position="179"/>
        <end position="191"/>
    </location>
</feature>
<proteinExistence type="predicted"/>
<gene>
    <name evidence="2" type="ORF">JF625_15865</name>
</gene>
<dbReference type="Proteomes" id="UP000700706">
    <property type="component" value="Unassembled WGS sequence"/>
</dbReference>
<dbReference type="AlphaFoldDB" id="A0A952FQ25"/>
<accession>A0A952FQ25</accession>
<dbReference type="EMBL" id="JAEKLZ010000225">
    <property type="protein sequence ID" value="MBW8726614.1"/>
    <property type="molecule type" value="Genomic_DNA"/>
</dbReference>
<evidence type="ECO:0000256" key="1">
    <source>
        <dbReference type="SAM" id="MobiDB-lite"/>
    </source>
</evidence>
<evidence type="ECO:0000313" key="3">
    <source>
        <dbReference type="Proteomes" id="UP000700706"/>
    </source>
</evidence>
<protein>
    <submittedName>
        <fullName evidence="2">Uncharacterized protein</fullName>
    </submittedName>
</protein>
<sequence>MDMAQTSSEPTRPTDPDMLWTVWALHLVREAAEMDMRVKRMTERQQERASSDSPLDFGLIQSRLSRSLRLSVAMAERIRTDYLLRRGEREASGEQQRRRQKREQIADTVVKAIATPLDGEGAEHLRSVVWEKLVEDEILDMQLDTLSPEAFVQAVCRKLGRPPPGIPLPQGCGEGTEMATADGAPAETAEAASHEPMEGWSVEPDESAAGRAMPRPSRPDSS</sequence>
<feature type="region of interest" description="Disordered" evidence="1">
    <location>
        <begin position="162"/>
        <end position="222"/>
    </location>
</feature>
<comment type="caution">
    <text evidence="2">The sequence shown here is derived from an EMBL/GenBank/DDBJ whole genome shotgun (WGS) entry which is preliminary data.</text>
</comment>
<reference evidence="2" key="1">
    <citation type="submission" date="2020-06" db="EMBL/GenBank/DDBJ databases">
        <title>Stable isotope informed genome-resolved metagenomics uncovers potential trophic interactions in rhizosphere soil.</title>
        <authorList>
            <person name="Starr E.P."/>
            <person name="Shi S."/>
            <person name="Blazewicz S.J."/>
            <person name="Koch B.J."/>
            <person name="Probst A.J."/>
            <person name="Hungate B.A."/>
            <person name="Pett-Ridge J."/>
            <person name="Firestone M.K."/>
            <person name="Banfield J.F."/>
        </authorList>
    </citation>
    <scope>NUCLEOTIDE SEQUENCE</scope>
    <source>
        <strain evidence="2">YM_69_17</strain>
    </source>
</reference>
<organism evidence="2 3">
    <name type="scientific">Inquilinus limosus</name>
    <dbReference type="NCBI Taxonomy" id="171674"/>
    <lineage>
        <taxon>Bacteria</taxon>
        <taxon>Pseudomonadati</taxon>
        <taxon>Pseudomonadota</taxon>
        <taxon>Alphaproteobacteria</taxon>
        <taxon>Rhodospirillales</taxon>
        <taxon>Rhodospirillaceae</taxon>
        <taxon>Inquilinus</taxon>
    </lineage>
</organism>